<proteinExistence type="inferred from homology"/>
<evidence type="ECO:0000256" key="6">
    <source>
        <dbReference type="ARBA" id="ARBA00022989"/>
    </source>
</evidence>
<evidence type="ECO:0000313" key="11">
    <source>
        <dbReference type="EMBL" id="RKQ96971.1"/>
    </source>
</evidence>
<dbReference type="EMBL" id="RBIN01000008">
    <property type="protein sequence ID" value="RKQ96971.1"/>
    <property type="molecule type" value="Genomic_DNA"/>
</dbReference>
<feature type="transmembrane region" description="Helical" evidence="9">
    <location>
        <begin position="70"/>
        <end position="92"/>
    </location>
</feature>
<dbReference type="AlphaFoldDB" id="A0A420WU57"/>
<feature type="transmembrane region" description="Helical" evidence="9">
    <location>
        <begin position="158"/>
        <end position="176"/>
    </location>
</feature>
<dbReference type="Pfam" id="PF04290">
    <property type="entry name" value="DctQ"/>
    <property type="match status" value="1"/>
</dbReference>
<keyword evidence="6 9" id="KW-1133">Transmembrane helix</keyword>
<dbReference type="GO" id="GO:0005886">
    <property type="term" value="C:plasma membrane"/>
    <property type="evidence" value="ECO:0007669"/>
    <property type="project" value="UniProtKB-SubCell"/>
</dbReference>
<evidence type="ECO:0000256" key="3">
    <source>
        <dbReference type="ARBA" id="ARBA00022475"/>
    </source>
</evidence>
<name>A0A420WU57_9GAMM</name>
<dbReference type="Proteomes" id="UP000281975">
    <property type="component" value="Unassembled WGS sequence"/>
</dbReference>
<accession>A0A420WU57</accession>
<evidence type="ECO:0000256" key="9">
    <source>
        <dbReference type="RuleBase" id="RU369079"/>
    </source>
</evidence>
<sequence>MAIVMRVWNRLEEGLVALLLAAMTLVTFAYVAISNLYNLFYDLADAVPWLETPAFAVGDFLLDLTQAMTWNVAMTSALFAWLIFIGIAWSVRLGAHIGVDLLVRLFPPKLRRVFGILACLIFIGYAALMLVSSAEWVSSLMKGRVGVEDLDQFGIEEWHVAIVMPVGFALVVARLIEVLIHILQGRQEGLDLSHETSDALRLSEEAERSEHGESRS</sequence>
<organism evidence="11 12">
    <name type="scientific">Kushneria sinocarnis</name>
    <dbReference type="NCBI Taxonomy" id="595502"/>
    <lineage>
        <taxon>Bacteria</taxon>
        <taxon>Pseudomonadati</taxon>
        <taxon>Pseudomonadota</taxon>
        <taxon>Gammaproteobacteria</taxon>
        <taxon>Oceanospirillales</taxon>
        <taxon>Halomonadaceae</taxon>
        <taxon>Kushneria</taxon>
    </lineage>
</organism>
<comment type="function">
    <text evidence="9">Part of the tripartite ATP-independent periplasmic (TRAP) transport system.</text>
</comment>
<keyword evidence="5 9" id="KW-0812">Transmembrane</keyword>
<protein>
    <recommendedName>
        <fullName evidence="9">TRAP transporter small permease protein</fullName>
    </recommendedName>
</protein>
<dbReference type="InterPro" id="IPR007387">
    <property type="entry name" value="TRAP_DctQ"/>
</dbReference>
<dbReference type="GO" id="GO:0015740">
    <property type="term" value="P:C4-dicarboxylate transport"/>
    <property type="evidence" value="ECO:0007669"/>
    <property type="project" value="TreeGrafter"/>
</dbReference>
<dbReference type="OrthoDB" id="9791324at2"/>
<comment type="subcellular location">
    <subcellularLocation>
        <location evidence="1 9">Cell inner membrane</location>
        <topology evidence="1 9">Multi-pass membrane protein</topology>
    </subcellularLocation>
</comment>
<reference evidence="11 12" key="1">
    <citation type="submission" date="2018-10" db="EMBL/GenBank/DDBJ databases">
        <title>Genomic Encyclopedia of Type Strains, Phase IV (KMG-IV): sequencing the most valuable type-strain genomes for metagenomic binning, comparative biology and taxonomic classification.</title>
        <authorList>
            <person name="Goeker M."/>
        </authorList>
    </citation>
    <scope>NUCLEOTIDE SEQUENCE [LARGE SCALE GENOMIC DNA]</scope>
    <source>
        <strain evidence="11 12">DSM 23229</strain>
    </source>
</reference>
<keyword evidence="12" id="KW-1185">Reference proteome</keyword>
<comment type="subunit">
    <text evidence="9">The complex comprises the extracytoplasmic solute receptor protein and the two transmembrane proteins.</text>
</comment>
<dbReference type="InterPro" id="IPR055348">
    <property type="entry name" value="DctQ"/>
</dbReference>
<feature type="transmembrane region" description="Helical" evidence="9">
    <location>
        <begin position="113"/>
        <end position="138"/>
    </location>
</feature>
<keyword evidence="2 9" id="KW-0813">Transport</keyword>
<evidence type="ECO:0000259" key="10">
    <source>
        <dbReference type="Pfam" id="PF04290"/>
    </source>
</evidence>
<keyword evidence="3" id="KW-1003">Cell membrane</keyword>
<feature type="domain" description="Tripartite ATP-independent periplasmic transporters DctQ component" evidence="10">
    <location>
        <begin position="66"/>
        <end position="184"/>
    </location>
</feature>
<dbReference type="PANTHER" id="PTHR35011:SF2">
    <property type="entry name" value="2,3-DIKETO-L-GULONATE TRAP TRANSPORTER SMALL PERMEASE PROTEIN YIAM"/>
    <property type="match status" value="1"/>
</dbReference>
<dbReference type="RefSeq" id="WP_121173738.1">
    <property type="nucleotide sequence ID" value="NZ_RBIN01000008.1"/>
</dbReference>
<evidence type="ECO:0000256" key="5">
    <source>
        <dbReference type="ARBA" id="ARBA00022692"/>
    </source>
</evidence>
<keyword evidence="7 9" id="KW-0472">Membrane</keyword>
<feature type="transmembrane region" description="Helical" evidence="9">
    <location>
        <begin position="15"/>
        <end position="33"/>
    </location>
</feature>
<dbReference type="GO" id="GO:0022857">
    <property type="term" value="F:transmembrane transporter activity"/>
    <property type="evidence" value="ECO:0007669"/>
    <property type="project" value="UniProtKB-UniRule"/>
</dbReference>
<comment type="similarity">
    <text evidence="8 9">Belongs to the TRAP transporter small permease family.</text>
</comment>
<evidence type="ECO:0000256" key="7">
    <source>
        <dbReference type="ARBA" id="ARBA00023136"/>
    </source>
</evidence>
<evidence type="ECO:0000313" key="12">
    <source>
        <dbReference type="Proteomes" id="UP000281975"/>
    </source>
</evidence>
<dbReference type="PANTHER" id="PTHR35011">
    <property type="entry name" value="2,3-DIKETO-L-GULONATE TRAP TRANSPORTER SMALL PERMEASE PROTEIN YIAM"/>
    <property type="match status" value="1"/>
</dbReference>
<gene>
    <name evidence="11" type="ORF">C7446_2832</name>
</gene>
<evidence type="ECO:0000256" key="8">
    <source>
        <dbReference type="ARBA" id="ARBA00038436"/>
    </source>
</evidence>
<evidence type="ECO:0000256" key="4">
    <source>
        <dbReference type="ARBA" id="ARBA00022519"/>
    </source>
</evidence>
<keyword evidence="4 9" id="KW-0997">Cell inner membrane</keyword>
<evidence type="ECO:0000256" key="1">
    <source>
        <dbReference type="ARBA" id="ARBA00004429"/>
    </source>
</evidence>
<evidence type="ECO:0000256" key="2">
    <source>
        <dbReference type="ARBA" id="ARBA00022448"/>
    </source>
</evidence>
<comment type="caution">
    <text evidence="11">The sequence shown here is derived from an EMBL/GenBank/DDBJ whole genome shotgun (WGS) entry which is preliminary data.</text>
</comment>